<gene>
    <name evidence="3" type="primary">AVEN_112824_1</name>
    <name evidence="3" type="ORF">NPIL_354591</name>
</gene>
<comment type="caution">
    <text evidence="3">The sequence shown here is derived from an EMBL/GenBank/DDBJ whole genome shotgun (WGS) entry which is preliminary data.</text>
</comment>
<feature type="region of interest" description="Disordered" evidence="1">
    <location>
        <begin position="171"/>
        <end position="192"/>
    </location>
</feature>
<dbReference type="OrthoDB" id="7617128at2759"/>
<feature type="compositionally biased region" description="Polar residues" evidence="1">
    <location>
        <begin position="173"/>
        <end position="184"/>
    </location>
</feature>
<evidence type="ECO:0000313" key="3">
    <source>
        <dbReference type="EMBL" id="GFT39450.1"/>
    </source>
</evidence>
<name>A0A8X6NZM5_NEPPI</name>
<dbReference type="Proteomes" id="UP000887013">
    <property type="component" value="Unassembled WGS sequence"/>
</dbReference>
<dbReference type="Pfam" id="PF23055">
    <property type="entry name" value="DUF7041"/>
    <property type="match status" value="1"/>
</dbReference>
<sequence>MDYNVFNDVHVFDKQEYKALVSPSRANFELSGITNDVTKYNNVIAAIDSEILLVVSNLLLDSPHVDRFVTLKNRLIQEFSDSKILQIRKLLSELQLGDDKPSHLLRKMKELAGTVLNDDFLKNLWLQRLRAEIQTMLYVSSKKLEDLAKLADKIAEVRAFPFTSNVYAVAGRSEQSSDSPNSPLNEMFELRG</sequence>
<protein>
    <recommendedName>
        <fullName evidence="2">DUF7041 domain-containing protein</fullName>
    </recommendedName>
</protein>
<evidence type="ECO:0000256" key="1">
    <source>
        <dbReference type="SAM" id="MobiDB-lite"/>
    </source>
</evidence>
<evidence type="ECO:0000259" key="2">
    <source>
        <dbReference type="Pfam" id="PF23055"/>
    </source>
</evidence>
<dbReference type="PANTHER" id="PTHR33327:SF3">
    <property type="entry name" value="RNA-DIRECTED DNA POLYMERASE"/>
    <property type="match status" value="1"/>
</dbReference>
<feature type="domain" description="DUF7041" evidence="2">
    <location>
        <begin position="26"/>
        <end position="91"/>
    </location>
</feature>
<dbReference type="InterPro" id="IPR055469">
    <property type="entry name" value="DUF7041"/>
</dbReference>
<evidence type="ECO:0000313" key="4">
    <source>
        <dbReference type="Proteomes" id="UP000887013"/>
    </source>
</evidence>
<dbReference type="PANTHER" id="PTHR33327">
    <property type="entry name" value="ENDONUCLEASE"/>
    <property type="match status" value="1"/>
</dbReference>
<dbReference type="AlphaFoldDB" id="A0A8X6NZM5"/>
<dbReference type="EMBL" id="BMAW01109669">
    <property type="protein sequence ID" value="GFT39450.1"/>
    <property type="molecule type" value="Genomic_DNA"/>
</dbReference>
<proteinExistence type="predicted"/>
<reference evidence="3" key="1">
    <citation type="submission" date="2020-08" db="EMBL/GenBank/DDBJ databases">
        <title>Multicomponent nature underlies the extraordinary mechanical properties of spider dragline silk.</title>
        <authorList>
            <person name="Kono N."/>
            <person name="Nakamura H."/>
            <person name="Mori M."/>
            <person name="Yoshida Y."/>
            <person name="Ohtoshi R."/>
            <person name="Malay A.D."/>
            <person name="Moran D.A.P."/>
            <person name="Tomita M."/>
            <person name="Numata K."/>
            <person name="Arakawa K."/>
        </authorList>
    </citation>
    <scope>NUCLEOTIDE SEQUENCE</scope>
</reference>
<keyword evidence="4" id="KW-1185">Reference proteome</keyword>
<organism evidence="3 4">
    <name type="scientific">Nephila pilipes</name>
    <name type="common">Giant wood spider</name>
    <name type="synonym">Nephila maculata</name>
    <dbReference type="NCBI Taxonomy" id="299642"/>
    <lineage>
        <taxon>Eukaryota</taxon>
        <taxon>Metazoa</taxon>
        <taxon>Ecdysozoa</taxon>
        <taxon>Arthropoda</taxon>
        <taxon>Chelicerata</taxon>
        <taxon>Arachnida</taxon>
        <taxon>Araneae</taxon>
        <taxon>Araneomorphae</taxon>
        <taxon>Entelegynae</taxon>
        <taxon>Araneoidea</taxon>
        <taxon>Nephilidae</taxon>
        <taxon>Nephila</taxon>
    </lineage>
</organism>
<accession>A0A8X6NZM5</accession>